<feature type="compositionally biased region" description="Polar residues" evidence="2">
    <location>
        <begin position="429"/>
        <end position="450"/>
    </location>
</feature>
<dbReference type="Proteomes" id="UP000198211">
    <property type="component" value="Unassembled WGS sequence"/>
</dbReference>
<keyword evidence="1" id="KW-0175">Coiled coil</keyword>
<comment type="caution">
    <text evidence="3">The sequence shown here is derived from an EMBL/GenBank/DDBJ whole genome shotgun (WGS) entry which is preliminary data.</text>
</comment>
<feature type="region of interest" description="Disordered" evidence="2">
    <location>
        <begin position="357"/>
        <end position="458"/>
    </location>
</feature>
<dbReference type="OrthoDB" id="265776at2759"/>
<protein>
    <recommendedName>
        <fullName evidence="5">SP-RING-type domain-containing protein</fullName>
    </recommendedName>
</protein>
<sequence length="556" mass="63656">MASRHSFLAPVSPSSDQQSARQLVVESCTALVNLESVLKQRNQALEQHIEQQEEEKTKEKENFEQTLQNERCHFASKREYFWGEINEARRDLVRKNEAMDQLKRRLAAQQRTCDEERQRSDTLVQQNRDLHAHLTDIVNKNALELAEAKTKQAQLQRNAEHMERTLREQNTIFEQERARWQQGTCARSSGQPMVKSSLEWVMPHLRGLLEAYDREQGSASTNSQPTSESQAQPTTAVVTTDLTQNEDVARHLGQQDARNHAQLLEQERDAARTQHDISQRNLTERERVLTCPISLELFDDPVVTECCGKTFSSGDLRQALQRNSRCPFCRGSRVAFHQNRDLAKLVELHRTERSILGLPELPAPAHVNTATEERRPHTSSGRTHDRHASSGRTRRHRHHRSERVQARSNLAHRQPIRPHGQASEDPGSLHQSNSSRNAYSTRPRATSSATPRDANDRSSFLTLLAQRSRASRDLFTNLQRAMVRDSNRPLRDPRSHQHASTSRHRRQSLDSYMHDHHQLERDVSYLSTEELGSSSGTSSRLTRPRLNSSTSSSDSD</sequence>
<reference evidence="4" key="1">
    <citation type="submission" date="2017-03" db="EMBL/GenBank/DDBJ databases">
        <title>Phytopthora megakarya and P. palmivora, two closely related causual agents of cacao black pod achieved similar genome size and gene model numbers by different mechanisms.</title>
        <authorList>
            <person name="Ali S."/>
            <person name="Shao J."/>
            <person name="Larry D.J."/>
            <person name="Kronmiller B."/>
            <person name="Shen D."/>
            <person name="Strem M.D."/>
            <person name="Melnick R.L."/>
            <person name="Guiltinan M.J."/>
            <person name="Tyler B.M."/>
            <person name="Meinhardt L.W."/>
            <person name="Bailey B.A."/>
        </authorList>
    </citation>
    <scope>NUCLEOTIDE SEQUENCE [LARGE SCALE GENOMIC DNA]</scope>
    <source>
        <strain evidence="4">zdho120</strain>
    </source>
</reference>
<evidence type="ECO:0000256" key="2">
    <source>
        <dbReference type="SAM" id="MobiDB-lite"/>
    </source>
</evidence>
<feature type="coiled-coil region" evidence="1">
    <location>
        <begin position="31"/>
        <end position="119"/>
    </location>
</feature>
<dbReference type="STRING" id="4795.A0A225VRN0"/>
<feature type="compositionally biased region" description="Polar residues" evidence="2">
    <location>
        <begin position="217"/>
        <end position="236"/>
    </location>
</feature>
<keyword evidence="4" id="KW-1185">Reference proteome</keyword>
<feature type="region of interest" description="Disordered" evidence="2">
    <location>
        <begin position="214"/>
        <end position="236"/>
    </location>
</feature>
<proteinExistence type="predicted"/>
<accession>A0A225VRN0</accession>
<feature type="coiled-coil region" evidence="1">
    <location>
        <begin position="254"/>
        <end position="281"/>
    </location>
</feature>
<dbReference type="SUPFAM" id="SSF57850">
    <property type="entry name" value="RING/U-box"/>
    <property type="match status" value="1"/>
</dbReference>
<evidence type="ECO:0000313" key="4">
    <source>
        <dbReference type="Proteomes" id="UP000198211"/>
    </source>
</evidence>
<feature type="coiled-coil region" evidence="1">
    <location>
        <begin position="145"/>
        <end position="172"/>
    </location>
</feature>
<gene>
    <name evidence="3" type="ORF">PHMEG_00019539</name>
</gene>
<name>A0A225VRN0_9STRA</name>
<dbReference type="Gene3D" id="3.30.40.10">
    <property type="entry name" value="Zinc/RING finger domain, C3HC4 (zinc finger)"/>
    <property type="match status" value="1"/>
</dbReference>
<feature type="region of interest" description="Disordered" evidence="2">
    <location>
        <begin position="480"/>
        <end position="508"/>
    </location>
</feature>
<evidence type="ECO:0000313" key="3">
    <source>
        <dbReference type="EMBL" id="OWZ07992.1"/>
    </source>
</evidence>
<organism evidence="3 4">
    <name type="scientific">Phytophthora megakarya</name>
    <dbReference type="NCBI Taxonomy" id="4795"/>
    <lineage>
        <taxon>Eukaryota</taxon>
        <taxon>Sar</taxon>
        <taxon>Stramenopiles</taxon>
        <taxon>Oomycota</taxon>
        <taxon>Peronosporomycetes</taxon>
        <taxon>Peronosporales</taxon>
        <taxon>Peronosporaceae</taxon>
        <taxon>Phytophthora</taxon>
    </lineage>
</organism>
<feature type="compositionally biased region" description="Basic and acidic residues" evidence="2">
    <location>
        <begin position="482"/>
        <end position="495"/>
    </location>
</feature>
<dbReference type="AlphaFoldDB" id="A0A225VRN0"/>
<feature type="compositionally biased region" description="Basic residues" evidence="2">
    <location>
        <begin position="392"/>
        <end position="401"/>
    </location>
</feature>
<evidence type="ECO:0008006" key="5">
    <source>
        <dbReference type="Google" id="ProtNLM"/>
    </source>
</evidence>
<feature type="region of interest" description="Disordered" evidence="2">
    <location>
        <begin position="527"/>
        <end position="556"/>
    </location>
</feature>
<evidence type="ECO:0000256" key="1">
    <source>
        <dbReference type="SAM" id="Coils"/>
    </source>
</evidence>
<dbReference type="EMBL" id="NBNE01003320">
    <property type="protein sequence ID" value="OWZ07992.1"/>
    <property type="molecule type" value="Genomic_DNA"/>
</dbReference>
<feature type="compositionally biased region" description="Basic and acidic residues" evidence="2">
    <location>
        <begin position="371"/>
        <end position="388"/>
    </location>
</feature>
<dbReference type="InterPro" id="IPR013083">
    <property type="entry name" value="Znf_RING/FYVE/PHD"/>
</dbReference>